<evidence type="ECO:0000256" key="13">
    <source>
        <dbReference type="ARBA" id="ARBA00032593"/>
    </source>
</evidence>
<dbReference type="PROSITE" id="PS50944">
    <property type="entry name" value="HTH_DTXR"/>
    <property type="match status" value="1"/>
</dbReference>
<evidence type="ECO:0000256" key="9">
    <source>
        <dbReference type="ARBA" id="ARBA00023125"/>
    </source>
</evidence>
<keyword evidence="8" id="KW-0805">Transcription regulation</keyword>
<evidence type="ECO:0000256" key="10">
    <source>
        <dbReference type="ARBA" id="ARBA00023159"/>
    </source>
</evidence>
<keyword evidence="7" id="KW-0408">Iron</keyword>
<dbReference type="GO" id="GO:0046914">
    <property type="term" value="F:transition metal ion binding"/>
    <property type="evidence" value="ECO:0007669"/>
    <property type="project" value="InterPro"/>
</dbReference>
<evidence type="ECO:0000256" key="4">
    <source>
        <dbReference type="ARBA" id="ARBA00016140"/>
    </source>
</evidence>
<dbReference type="FunFam" id="1.10.60.10:FF:000004">
    <property type="entry name" value="DtxR family transcriptional regulator"/>
    <property type="match status" value="1"/>
</dbReference>
<dbReference type="Pfam" id="PF02742">
    <property type="entry name" value="Fe_dep_repr_C"/>
    <property type="match status" value="1"/>
</dbReference>
<evidence type="ECO:0000313" key="17">
    <source>
        <dbReference type="EMBL" id="AIL96146.1"/>
    </source>
</evidence>
<dbReference type="SUPFAM" id="SSF46785">
    <property type="entry name" value="Winged helix' DNA-binding domain"/>
    <property type="match status" value="1"/>
</dbReference>
<dbReference type="SUPFAM" id="SSF50037">
    <property type="entry name" value="C-terminal domain of transcriptional repressors"/>
    <property type="match status" value="1"/>
</dbReference>
<dbReference type="KEGG" id="cuv:CUREI_01395"/>
<dbReference type="InterPro" id="IPR022689">
    <property type="entry name" value="Iron_dep_repressor"/>
</dbReference>
<organism evidence="17 18">
    <name type="scientific">Corynebacterium ureicelerivorans</name>
    <dbReference type="NCBI Taxonomy" id="401472"/>
    <lineage>
        <taxon>Bacteria</taxon>
        <taxon>Bacillati</taxon>
        <taxon>Actinomycetota</taxon>
        <taxon>Actinomycetes</taxon>
        <taxon>Mycobacteriales</taxon>
        <taxon>Corynebacteriaceae</taxon>
        <taxon>Corynebacterium</taxon>
    </lineage>
</organism>
<evidence type="ECO:0000256" key="14">
    <source>
        <dbReference type="ARBA" id="ARBA00032618"/>
    </source>
</evidence>
<comment type="subcellular location">
    <subcellularLocation>
        <location evidence="1">Cytoplasm</location>
    </subcellularLocation>
</comment>
<evidence type="ECO:0000256" key="11">
    <source>
        <dbReference type="ARBA" id="ARBA00023163"/>
    </source>
</evidence>
<keyword evidence="12" id="KW-0464">Manganese</keyword>
<dbReference type="PANTHER" id="PTHR33238:SF11">
    <property type="entry name" value="TRANSCRIPTIONAL REGULATOR MNTR"/>
    <property type="match status" value="1"/>
</dbReference>
<dbReference type="Pfam" id="PF04023">
    <property type="entry name" value="FeoA"/>
    <property type="match status" value="1"/>
</dbReference>
<feature type="domain" description="HTH dtxR-type" evidence="16">
    <location>
        <begin position="6"/>
        <end position="68"/>
    </location>
</feature>
<comment type="subunit">
    <text evidence="3">Homodimer.</text>
</comment>
<dbReference type="Proteomes" id="UP000028939">
    <property type="component" value="Chromosome"/>
</dbReference>
<dbReference type="RefSeq" id="WP_038609549.1">
    <property type="nucleotide sequence ID" value="NZ_CAMIAM010000012.1"/>
</dbReference>
<evidence type="ECO:0000256" key="1">
    <source>
        <dbReference type="ARBA" id="ARBA00004496"/>
    </source>
</evidence>
<proteinExistence type="inferred from homology"/>
<keyword evidence="10" id="KW-0010">Activator</keyword>
<dbReference type="InterPro" id="IPR036390">
    <property type="entry name" value="WH_DNA-bd_sf"/>
</dbReference>
<evidence type="ECO:0000256" key="3">
    <source>
        <dbReference type="ARBA" id="ARBA00011738"/>
    </source>
</evidence>
<evidence type="ECO:0000256" key="2">
    <source>
        <dbReference type="ARBA" id="ARBA00007871"/>
    </source>
</evidence>
<dbReference type="HOGENOM" id="CLU_069532_0_2_11"/>
<evidence type="ECO:0000256" key="5">
    <source>
        <dbReference type="ARBA" id="ARBA00022490"/>
    </source>
</evidence>
<evidence type="ECO:0000256" key="6">
    <source>
        <dbReference type="ARBA" id="ARBA00022491"/>
    </source>
</evidence>
<dbReference type="GO" id="GO:0003677">
    <property type="term" value="F:DNA binding"/>
    <property type="evidence" value="ECO:0007669"/>
    <property type="project" value="UniProtKB-KW"/>
</dbReference>
<dbReference type="GO" id="GO:0046983">
    <property type="term" value="F:protein dimerization activity"/>
    <property type="evidence" value="ECO:0007669"/>
    <property type="project" value="InterPro"/>
</dbReference>
<dbReference type="InterPro" id="IPR036421">
    <property type="entry name" value="Fe_dep_repressor_sf"/>
</dbReference>
<keyword evidence="6" id="KW-0678">Repressor</keyword>
<dbReference type="InterPro" id="IPR022687">
    <property type="entry name" value="HTH_DTXR"/>
</dbReference>
<dbReference type="GO" id="GO:0003700">
    <property type="term" value="F:DNA-binding transcription factor activity"/>
    <property type="evidence" value="ECO:0007669"/>
    <property type="project" value="InterPro"/>
</dbReference>
<dbReference type="InterPro" id="IPR008988">
    <property type="entry name" value="Transcriptional_repressor_C"/>
</dbReference>
<comment type="similarity">
    <text evidence="2">Belongs to the DtxR/MntR family.</text>
</comment>
<dbReference type="Gene3D" id="2.30.30.90">
    <property type="match status" value="1"/>
</dbReference>
<evidence type="ECO:0000259" key="16">
    <source>
        <dbReference type="PROSITE" id="PS50944"/>
    </source>
</evidence>
<dbReference type="GeneID" id="83719636"/>
<dbReference type="InterPro" id="IPR038157">
    <property type="entry name" value="FeoA_core_dom"/>
</dbReference>
<dbReference type="InterPro" id="IPR007167">
    <property type="entry name" value="Fe-transptr_FeoA-like"/>
</dbReference>
<dbReference type="GO" id="GO:0045892">
    <property type="term" value="P:negative regulation of DNA-templated transcription"/>
    <property type="evidence" value="ECO:0007669"/>
    <property type="project" value="TreeGrafter"/>
</dbReference>
<accession>A0A077HIA5</accession>
<sequence length="225" mass="24182">MSVGDLSTSTQNYLKGIWALSEWSDTPVTPSSVAKHLGLRKSTVSDGVRKLGEQGLVEHKPYGAVELTDTGRTYAVAMIRRHRLIETFLVEALGYTWDQVHDEAENLEHSVSDFMVDRIDAFLDYPSRDPHGDPIPSASGRVDAPEAVPLTGVQPGQKATIERIADDDPKLLQFFDSHGLVVGATLEVGEGAPYSGAVAVRLAGAAEAVPLGEEATDSVFVRVDA</sequence>
<evidence type="ECO:0000256" key="8">
    <source>
        <dbReference type="ARBA" id="ARBA00023015"/>
    </source>
</evidence>
<protein>
    <recommendedName>
        <fullName evidence="4">Diphtheria toxin repressor</fullName>
    </recommendedName>
    <alternativeName>
        <fullName evidence="14">Iron-dependent diphtheria tox regulatory element</fullName>
    </alternativeName>
    <alternativeName>
        <fullName evidence="13">Manganese transport regulator</fullName>
    </alternativeName>
    <alternativeName>
        <fullName evidence="15">Tox regulatory factor</fullName>
    </alternativeName>
</protein>
<evidence type="ECO:0000256" key="7">
    <source>
        <dbReference type="ARBA" id="ARBA00023004"/>
    </source>
</evidence>
<dbReference type="Gene3D" id="1.10.60.10">
    <property type="entry name" value="Iron dependent repressor, metal binding and dimerisation domain"/>
    <property type="match status" value="1"/>
</dbReference>
<dbReference type="Pfam" id="PF01325">
    <property type="entry name" value="Fe_dep_repress"/>
    <property type="match status" value="1"/>
</dbReference>
<reference evidence="17 18" key="1">
    <citation type="submission" date="2014-08" db="EMBL/GenBank/DDBJ databases">
        <title>Complete genome sequence of Corynebacterium ureicelerivorans DSM 45051, a lipophilic and urea-splitting isolate from a blood culture of a septicaemia patient.</title>
        <authorList>
            <person name="Tippelt A."/>
            <person name="Albersmeier A."/>
            <person name="Brinkrolf K."/>
            <person name="Ruckert C."/>
            <person name="Tauch A."/>
        </authorList>
    </citation>
    <scope>NUCLEOTIDE SEQUENCE [LARGE SCALE GENOMIC DNA]</scope>
    <source>
        <strain evidence="17 18">IMMIB RIV-2301</strain>
    </source>
</reference>
<dbReference type="PANTHER" id="PTHR33238">
    <property type="entry name" value="IRON (METAL) DEPENDENT REPRESSOR, DTXR FAMILY"/>
    <property type="match status" value="1"/>
</dbReference>
<keyword evidence="18" id="KW-1185">Reference proteome</keyword>
<evidence type="ECO:0000313" key="18">
    <source>
        <dbReference type="Proteomes" id="UP000028939"/>
    </source>
</evidence>
<dbReference type="InterPro" id="IPR036388">
    <property type="entry name" value="WH-like_DNA-bd_sf"/>
</dbReference>
<dbReference type="AlphaFoldDB" id="A0A077HIA5"/>
<dbReference type="STRING" id="401472.CUREI_01395"/>
<evidence type="ECO:0000256" key="12">
    <source>
        <dbReference type="ARBA" id="ARBA00023211"/>
    </source>
</evidence>
<dbReference type="SUPFAM" id="SSF47979">
    <property type="entry name" value="Iron-dependent repressor protein, dimerization domain"/>
    <property type="match status" value="1"/>
</dbReference>
<dbReference type="InterPro" id="IPR050536">
    <property type="entry name" value="DtxR_MntR_Metal-Reg"/>
</dbReference>
<keyword evidence="9" id="KW-0238">DNA-binding</keyword>
<dbReference type="SMART" id="SM00529">
    <property type="entry name" value="HTH_DTXR"/>
    <property type="match status" value="1"/>
</dbReference>
<keyword evidence="11" id="KW-0804">Transcription</keyword>
<dbReference type="OrthoDB" id="9791355at2"/>
<evidence type="ECO:0000256" key="15">
    <source>
        <dbReference type="ARBA" id="ARBA00033329"/>
    </source>
</evidence>
<name>A0A077HIA5_9CORY</name>
<keyword evidence="5" id="KW-0963">Cytoplasm</keyword>
<dbReference type="EMBL" id="CP009215">
    <property type="protein sequence ID" value="AIL96146.1"/>
    <property type="molecule type" value="Genomic_DNA"/>
</dbReference>
<gene>
    <name evidence="17" type="ORF">CUREI_01395</name>
</gene>
<dbReference type="Gene3D" id="1.10.10.10">
    <property type="entry name" value="Winged helix-like DNA-binding domain superfamily/Winged helix DNA-binding domain"/>
    <property type="match status" value="1"/>
</dbReference>
<dbReference type="GO" id="GO:0005737">
    <property type="term" value="C:cytoplasm"/>
    <property type="evidence" value="ECO:0007669"/>
    <property type="project" value="UniProtKB-SubCell"/>
</dbReference>
<dbReference type="SMART" id="SM00899">
    <property type="entry name" value="FeoA"/>
    <property type="match status" value="1"/>
</dbReference>
<dbReference type="InterPro" id="IPR001367">
    <property type="entry name" value="Fe_dep_repressor"/>
</dbReference>